<dbReference type="InterPro" id="IPR011051">
    <property type="entry name" value="RmlC_Cupin_sf"/>
</dbReference>
<dbReference type="Proteomes" id="UP000037505">
    <property type="component" value="Unassembled WGS sequence"/>
</dbReference>
<sequence length="188" mass="20208">MNQTRQRAKLTESCLGIAHSEQNEHPSKTVHFLQIWVLPWKSSLKPQYHTLSFSDDAKRQSFVPIISPLAAGPEATPAQEEAAVPAIAGTIPIHADFVMGAGILESGKTFRWAVGGGEGAVQSRRKRNVYVHLPASRTGGAKIRLDGREDKVLEEGDGAFVEGVNVGDVISVESLGEAEAEVVILDSN</sequence>
<dbReference type="SUPFAM" id="SSF51182">
    <property type="entry name" value="RmlC-like cupins"/>
    <property type="match status" value="1"/>
</dbReference>
<gene>
    <name evidence="1" type="ORF">ANOM_011407</name>
</gene>
<dbReference type="InterPro" id="IPR014710">
    <property type="entry name" value="RmlC-like_jellyroll"/>
</dbReference>
<name>A0A0L1ILN2_ASPN3</name>
<comment type="caution">
    <text evidence="1">The sequence shown here is derived from an EMBL/GenBank/DDBJ whole genome shotgun (WGS) entry which is preliminary data.</text>
</comment>
<proteinExistence type="predicted"/>
<dbReference type="PANTHER" id="PTHR43212">
    <property type="entry name" value="QUERCETIN 2,3-DIOXYGENASE"/>
    <property type="match status" value="1"/>
</dbReference>
<dbReference type="RefSeq" id="XP_015401031.1">
    <property type="nucleotide sequence ID" value="XM_015556663.1"/>
</dbReference>
<organism evidence="1 2">
    <name type="scientific">Aspergillus nomiae NRRL (strain ATCC 15546 / NRRL 13137 / CBS 260.88 / M93)</name>
    <dbReference type="NCBI Taxonomy" id="1509407"/>
    <lineage>
        <taxon>Eukaryota</taxon>
        <taxon>Fungi</taxon>
        <taxon>Dikarya</taxon>
        <taxon>Ascomycota</taxon>
        <taxon>Pezizomycotina</taxon>
        <taxon>Eurotiomycetes</taxon>
        <taxon>Eurotiomycetidae</taxon>
        <taxon>Eurotiales</taxon>
        <taxon>Aspergillaceae</taxon>
        <taxon>Aspergillus</taxon>
        <taxon>Aspergillus subgen. Circumdati</taxon>
    </lineage>
</organism>
<evidence type="ECO:0000313" key="1">
    <source>
        <dbReference type="EMBL" id="KNG80108.1"/>
    </source>
</evidence>
<dbReference type="STRING" id="1509407.A0A0L1ILN2"/>
<dbReference type="PANTHER" id="PTHR43212:SF3">
    <property type="entry name" value="QUERCETIN 2,3-DIOXYGENASE"/>
    <property type="match status" value="1"/>
</dbReference>
<accession>A0A0L1ILN2</accession>
<dbReference type="InterPro" id="IPR012093">
    <property type="entry name" value="Pirin"/>
</dbReference>
<dbReference type="OrthoDB" id="10261807at2759"/>
<dbReference type="GeneID" id="26813211"/>
<keyword evidence="2" id="KW-1185">Reference proteome</keyword>
<dbReference type="Gene3D" id="2.60.120.10">
    <property type="entry name" value="Jelly Rolls"/>
    <property type="match status" value="2"/>
</dbReference>
<evidence type="ECO:0000313" key="2">
    <source>
        <dbReference type="Proteomes" id="UP000037505"/>
    </source>
</evidence>
<dbReference type="AlphaFoldDB" id="A0A0L1ILN2"/>
<protein>
    <submittedName>
        <fullName evidence="1">Putative pirin domain protein</fullName>
    </submittedName>
</protein>
<reference evidence="1 2" key="1">
    <citation type="submission" date="2014-06" db="EMBL/GenBank/DDBJ databases">
        <title>The Genome of the Aflatoxigenic Filamentous Fungus Aspergillus nomius.</title>
        <authorList>
            <person name="Moore M.G."/>
            <person name="Shannon B.M."/>
            <person name="Brian M.M."/>
        </authorList>
    </citation>
    <scope>NUCLEOTIDE SEQUENCE [LARGE SCALE GENOMIC DNA]</scope>
    <source>
        <strain evidence="1 2">NRRL 13137</strain>
    </source>
</reference>
<dbReference type="EMBL" id="JNOM01000698">
    <property type="protein sequence ID" value="KNG80108.1"/>
    <property type="molecule type" value="Genomic_DNA"/>
</dbReference>